<dbReference type="RefSeq" id="WP_187551483.1">
    <property type="nucleotide sequence ID" value="NZ_BMZL01000002.1"/>
</dbReference>
<gene>
    <name evidence="2" type="ORF">H9L16_09495</name>
</gene>
<dbReference type="Pfam" id="PF01590">
    <property type="entry name" value="GAF"/>
    <property type="match status" value="1"/>
</dbReference>
<dbReference type="KEGG" id="tcn:H9L16_09495"/>
<dbReference type="AlphaFoldDB" id="A0A7G9SM85"/>
<feature type="domain" description="GAF" evidence="1">
    <location>
        <begin position="48"/>
        <end position="193"/>
    </location>
</feature>
<proteinExistence type="predicted"/>
<organism evidence="2 3">
    <name type="scientific">Thermomonas carbonis</name>
    <dbReference type="NCBI Taxonomy" id="1463158"/>
    <lineage>
        <taxon>Bacteria</taxon>
        <taxon>Pseudomonadati</taxon>
        <taxon>Pseudomonadota</taxon>
        <taxon>Gammaproteobacteria</taxon>
        <taxon>Lysobacterales</taxon>
        <taxon>Lysobacteraceae</taxon>
        <taxon>Thermomonas</taxon>
    </lineage>
</organism>
<dbReference type="InterPro" id="IPR003018">
    <property type="entry name" value="GAF"/>
</dbReference>
<protein>
    <submittedName>
        <fullName evidence="2">GAF domain-containing protein</fullName>
    </submittedName>
</protein>
<dbReference type="SUPFAM" id="SSF55781">
    <property type="entry name" value="GAF domain-like"/>
    <property type="match status" value="1"/>
</dbReference>
<dbReference type="Gene3D" id="3.30.450.40">
    <property type="match status" value="1"/>
</dbReference>
<accession>A0A7G9SM85</accession>
<reference evidence="2 3" key="1">
    <citation type="submission" date="2020-08" db="EMBL/GenBank/DDBJ databases">
        <title>Genome sequence of Thermomonas carbonis KCTC 42013T.</title>
        <authorList>
            <person name="Hyun D.-W."/>
            <person name="Bae J.-W."/>
        </authorList>
    </citation>
    <scope>NUCLEOTIDE SEQUENCE [LARGE SCALE GENOMIC DNA]</scope>
    <source>
        <strain evidence="2 3">KCTC 42013</strain>
    </source>
</reference>
<dbReference type="InterPro" id="IPR029016">
    <property type="entry name" value="GAF-like_dom_sf"/>
</dbReference>
<sequence>MTGILCNARHANSPSAIPACSTRHRAAPSTRHRVMIDVLMPERLRYLLQSLQINEALRELNATTGYRFTAVYRFTPSGAANLAIFDRQSDAPESLLVVPEGASYCGIVRDSRNAFLVTRSLEDGRIVKHPAREVVQSYCGVPLIGEDGEVFGSLCHFDFEPRVVSDDVTELMSEVSRYLSPESGMNELAETVAQRITRLGQMASAMRDAAKDPDELRETFDMYAQPVRLQAEALNPSVRDAMEQRVSALLASILGSPLRA</sequence>
<dbReference type="EMBL" id="CP060719">
    <property type="protein sequence ID" value="QNN68960.1"/>
    <property type="molecule type" value="Genomic_DNA"/>
</dbReference>
<evidence type="ECO:0000313" key="3">
    <source>
        <dbReference type="Proteomes" id="UP000515804"/>
    </source>
</evidence>
<evidence type="ECO:0000313" key="2">
    <source>
        <dbReference type="EMBL" id="QNN68960.1"/>
    </source>
</evidence>
<evidence type="ECO:0000259" key="1">
    <source>
        <dbReference type="SMART" id="SM00065"/>
    </source>
</evidence>
<dbReference type="SMART" id="SM00065">
    <property type="entry name" value="GAF"/>
    <property type="match status" value="1"/>
</dbReference>
<keyword evidence="3" id="KW-1185">Reference proteome</keyword>
<name>A0A7G9SM85_9GAMM</name>
<dbReference type="Proteomes" id="UP000515804">
    <property type="component" value="Chromosome"/>
</dbReference>